<protein>
    <submittedName>
        <fullName evidence="2">Uncharacterized protein</fullName>
    </submittedName>
</protein>
<feature type="region of interest" description="Disordered" evidence="1">
    <location>
        <begin position="349"/>
        <end position="388"/>
    </location>
</feature>
<feature type="compositionally biased region" description="Polar residues" evidence="1">
    <location>
        <begin position="349"/>
        <end position="376"/>
    </location>
</feature>
<dbReference type="EMBL" id="RRYP01005814">
    <property type="protein sequence ID" value="TNV81713.1"/>
    <property type="molecule type" value="Genomic_DNA"/>
</dbReference>
<dbReference type="AlphaFoldDB" id="A0A8J8NUF1"/>
<evidence type="ECO:0000313" key="3">
    <source>
        <dbReference type="Proteomes" id="UP000785679"/>
    </source>
</evidence>
<comment type="caution">
    <text evidence="2">The sequence shown here is derived from an EMBL/GenBank/DDBJ whole genome shotgun (WGS) entry which is preliminary data.</text>
</comment>
<name>A0A8J8NUF1_HALGN</name>
<dbReference type="Proteomes" id="UP000785679">
    <property type="component" value="Unassembled WGS sequence"/>
</dbReference>
<accession>A0A8J8NUF1</accession>
<proteinExistence type="predicted"/>
<gene>
    <name evidence="2" type="ORF">FGO68_gene2125</name>
</gene>
<keyword evidence="3" id="KW-1185">Reference proteome</keyword>
<evidence type="ECO:0000256" key="1">
    <source>
        <dbReference type="SAM" id="MobiDB-lite"/>
    </source>
</evidence>
<organism evidence="2 3">
    <name type="scientific">Halteria grandinella</name>
    <dbReference type="NCBI Taxonomy" id="5974"/>
    <lineage>
        <taxon>Eukaryota</taxon>
        <taxon>Sar</taxon>
        <taxon>Alveolata</taxon>
        <taxon>Ciliophora</taxon>
        <taxon>Intramacronucleata</taxon>
        <taxon>Spirotrichea</taxon>
        <taxon>Stichotrichia</taxon>
        <taxon>Sporadotrichida</taxon>
        <taxon>Halteriidae</taxon>
        <taxon>Halteria</taxon>
    </lineage>
</organism>
<feature type="region of interest" description="Disordered" evidence="1">
    <location>
        <begin position="288"/>
        <end position="316"/>
    </location>
</feature>
<feature type="compositionally biased region" description="Polar residues" evidence="1">
    <location>
        <begin position="299"/>
        <end position="315"/>
    </location>
</feature>
<reference evidence="2" key="1">
    <citation type="submission" date="2019-06" db="EMBL/GenBank/DDBJ databases">
        <authorList>
            <person name="Zheng W."/>
        </authorList>
    </citation>
    <scope>NUCLEOTIDE SEQUENCE</scope>
    <source>
        <strain evidence="2">QDHG01</strain>
    </source>
</reference>
<evidence type="ECO:0000313" key="2">
    <source>
        <dbReference type="EMBL" id="TNV81713.1"/>
    </source>
</evidence>
<sequence>MRIRAKVLVSVLDDRSHVTFVNSKDLQYMGRYSLQGEANSGNEQVAHIGKLAMNMIFHTKSKVGFARYTDATKQQAAQLQTSFCPLGVPTYSIQSVVPDSKVQSIIYITTQKGDIVIMEVINNKGDQIECKLRGRLLNQTDSAIDHANGILYITNQHDGQVSIHQAHDVDALLTIHSTGLVLREPLNDEESTKFNLAAAGNHLIIQTSKSELLIIESMYTLQKSQAVFASGGLSPAALNSKTQNGAGWFDWLDWNTMRNLVLLCSFGGVGLYQYFKFQGRKREQDELKAKKASMALASRQQKQEVPSASSSQKMTPNVREEIREQMSHLGQSGESIQKLMNEMQEMNKKTNAISSTLGGLQKNLSTMKDSRSSGPQQRDIFDDSEEED</sequence>